<keyword evidence="2" id="KW-1185">Reference proteome</keyword>
<reference evidence="2" key="1">
    <citation type="journal article" date="2019" name="Int. J. Syst. Evol. Microbiol.">
        <title>The Global Catalogue of Microorganisms (GCM) 10K type strain sequencing project: providing services to taxonomists for standard genome sequencing and annotation.</title>
        <authorList>
            <consortium name="The Broad Institute Genomics Platform"/>
            <consortium name="The Broad Institute Genome Sequencing Center for Infectious Disease"/>
            <person name="Wu L."/>
            <person name="Ma J."/>
        </authorList>
    </citation>
    <scope>NUCLEOTIDE SEQUENCE [LARGE SCALE GENOMIC DNA]</scope>
    <source>
        <strain evidence="2">JCM 19134</strain>
    </source>
</reference>
<evidence type="ECO:0000313" key="2">
    <source>
        <dbReference type="Proteomes" id="UP001409585"/>
    </source>
</evidence>
<accession>A0AAV3UAF4</accession>
<proteinExistence type="predicted"/>
<name>A0AAV3UAF4_9ALTE</name>
<dbReference type="Proteomes" id="UP001409585">
    <property type="component" value="Unassembled WGS sequence"/>
</dbReference>
<organism evidence="1 2">
    <name type="scientific">Halioxenophilus aromaticivorans</name>
    <dbReference type="NCBI Taxonomy" id="1306992"/>
    <lineage>
        <taxon>Bacteria</taxon>
        <taxon>Pseudomonadati</taxon>
        <taxon>Pseudomonadota</taxon>
        <taxon>Gammaproteobacteria</taxon>
        <taxon>Alteromonadales</taxon>
        <taxon>Alteromonadaceae</taxon>
        <taxon>Halioxenophilus</taxon>
    </lineage>
</organism>
<comment type="caution">
    <text evidence="1">The sequence shown here is derived from an EMBL/GenBank/DDBJ whole genome shotgun (WGS) entry which is preliminary data.</text>
</comment>
<dbReference type="EMBL" id="BAABLX010000079">
    <property type="protein sequence ID" value="GAA4960704.1"/>
    <property type="molecule type" value="Genomic_DNA"/>
</dbReference>
<gene>
    <name evidence="1" type="ORF">GCM10025791_47640</name>
</gene>
<evidence type="ECO:0000313" key="1">
    <source>
        <dbReference type="EMBL" id="GAA4960704.1"/>
    </source>
</evidence>
<protein>
    <submittedName>
        <fullName evidence="1">Uncharacterized protein</fullName>
    </submittedName>
</protein>
<dbReference type="AlphaFoldDB" id="A0AAV3UAF4"/>
<sequence>MPDAAGSILYACPLVCNLSVVTDQLHTKTSCYLLTMRQPVIRLWRQTVMHVQRLNTLTLHQLRYYV</sequence>